<evidence type="ECO:0000256" key="1">
    <source>
        <dbReference type="SAM" id="MobiDB-lite"/>
    </source>
</evidence>
<dbReference type="EMBL" id="CAVMBE010000076">
    <property type="protein sequence ID" value="CAK4033034.1"/>
    <property type="molecule type" value="Genomic_DNA"/>
</dbReference>
<keyword evidence="3" id="KW-1185">Reference proteome</keyword>
<feature type="region of interest" description="Disordered" evidence="1">
    <location>
        <begin position="1"/>
        <end position="55"/>
    </location>
</feature>
<evidence type="ECO:0000313" key="3">
    <source>
        <dbReference type="Proteomes" id="UP001296104"/>
    </source>
</evidence>
<gene>
    <name evidence="2" type="ORF">LECACI_7A008192</name>
</gene>
<sequence length="628" mass="71769">MAGSRDDENRDYSGASHYQDYQDQWRLLEQQHQRRLAMARSEADTESEAQSSSSPFASFKRFVDSNFNTLSESFKNFPSNVSELRSRMQREQERRQEEEQDISEAWTGSSDSPDHVQMEVLRSSRAEKDEAHAATLMLLTEAFRRNADVPAEKIAALYEDRESTLGELDRLVNPMLALGGAWFYMPETGDRLPVGRDKWQWMAPSPRWLSVEWFKRSPYSPIRLEKHPDLGPEGSKWRAAFEDLMDAALDKPMASFEQVGIREPHGRPQSTYWGPGLEWMLSLQCRGILPPLLPRFFNDPRGKLTLRAAPHHILSQVQRDLPWSSEHALNWHSALNRDFSELMSEVAIKSTAEWEAEPFPLTAQPETEQDLYDSEHLCPPAVSRAFGSPRYQPSKEEDWAEADVALWEAIDNKSPAAAAQIISRWHKEHGDVMELVINSLTALSQTWSSEPHNGSFSVLTEAIRRSDIPDHHYLKQRAFSPEFEAMEEADQAGEEERAYRQRLMERGDELAGRYLPWSLCSTRELERKIVGMEQEYGNLLEMTGETKQAPTTSDAASTKKPDVLSALTTTQTTRLPDGTVTTTVVLKKRFADGREETTESVHTTNENVTEQHQAAAEHQQKKKGWFWS</sequence>
<feature type="compositionally biased region" description="Basic and acidic residues" evidence="1">
    <location>
        <begin position="1"/>
        <end position="11"/>
    </location>
</feature>
<comment type="caution">
    <text evidence="2">The sequence shown here is derived from an EMBL/GenBank/DDBJ whole genome shotgun (WGS) entry which is preliminary data.</text>
</comment>
<protein>
    <submittedName>
        <fullName evidence="2">Uncharacterized protein</fullName>
    </submittedName>
</protein>
<feature type="region of interest" description="Disordered" evidence="1">
    <location>
        <begin position="593"/>
        <end position="628"/>
    </location>
</feature>
<organism evidence="2 3">
    <name type="scientific">Lecanosticta acicola</name>
    <dbReference type="NCBI Taxonomy" id="111012"/>
    <lineage>
        <taxon>Eukaryota</taxon>
        <taxon>Fungi</taxon>
        <taxon>Dikarya</taxon>
        <taxon>Ascomycota</taxon>
        <taxon>Pezizomycotina</taxon>
        <taxon>Dothideomycetes</taxon>
        <taxon>Dothideomycetidae</taxon>
        <taxon>Mycosphaerellales</taxon>
        <taxon>Mycosphaerellaceae</taxon>
        <taxon>Lecanosticta</taxon>
    </lineage>
</organism>
<accession>A0AAI8Z5W0</accession>
<evidence type="ECO:0000313" key="2">
    <source>
        <dbReference type="EMBL" id="CAK4033034.1"/>
    </source>
</evidence>
<feature type="region of interest" description="Disordered" evidence="1">
    <location>
        <begin position="82"/>
        <end position="114"/>
    </location>
</feature>
<dbReference type="AlphaFoldDB" id="A0AAI8Z5W0"/>
<proteinExistence type="predicted"/>
<name>A0AAI8Z5W0_9PEZI</name>
<reference evidence="2" key="1">
    <citation type="submission" date="2023-11" db="EMBL/GenBank/DDBJ databases">
        <authorList>
            <person name="Alioto T."/>
            <person name="Alioto T."/>
            <person name="Gomez Garrido J."/>
        </authorList>
    </citation>
    <scope>NUCLEOTIDE SEQUENCE</scope>
</reference>
<dbReference type="Proteomes" id="UP001296104">
    <property type="component" value="Unassembled WGS sequence"/>
</dbReference>
<feature type="compositionally biased region" description="Basic and acidic residues" evidence="1">
    <location>
        <begin position="84"/>
        <end position="97"/>
    </location>
</feature>